<sequence length="530" mass="60134">MNSNSQGEVLHKRRRGRPRKSTAPTQNHRTVELSDLTLELLGLCLHHLMNDVGSAAAVKYRLVCKSFAFAIQKDLIHDQPIVNAFIGLNRLQKGRLLIRHGGKMHANKTGAAANAVTKLARQMMGELLIAGCIEPLPPNHLPLPGTGHGNETPLADFQNHRLWTSIAAIGDLQMFKKMVPTYANFFLGYGPYLPSAFRAAVGTGRVSIVEYILDQSPVRIRDSSGYSLRKLMCMFAVAVRLSVRQRQFRIATMIFQSFVDRMSVHEFIASRERALDIVLERILIAISSDERVGASHMTFLYYVLRAVRRGRWGESIRRSTFYILPQPNHKYDQIYKEASPSFIRAILTDIRIDIHDIRWFRPLRIALDSGRLDLAQIWLEHADFFESGYNKKTAMRRCVDRGDLAGVKFLVEHGVEPDLRLGDATALDIAMGHVKVQVQKKPYEGIISYLHDAIGSANRVQHVESSVDEYAGFLMDMIRELPGIEANWLFDRIRDGDDIVELGEKYLYYDFKPGKRAKSQTCIPTTWTVE</sequence>
<evidence type="ECO:0000313" key="3">
    <source>
        <dbReference type="Proteomes" id="UP000799764"/>
    </source>
</evidence>
<dbReference type="Gene3D" id="1.25.40.20">
    <property type="entry name" value="Ankyrin repeat-containing domain"/>
    <property type="match status" value="1"/>
</dbReference>
<gene>
    <name evidence="2" type="ORF">P171DRAFT_483651</name>
</gene>
<keyword evidence="3" id="KW-1185">Reference proteome</keyword>
<accession>A0A9P4PNU0</accession>
<evidence type="ECO:0000313" key="2">
    <source>
        <dbReference type="EMBL" id="KAF2446294.1"/>
    </source>
</evidence>
<dbReference type="AlphaFoldDB" id="A0A9P4PNU0"/>
<organism evidence="2 3">
    <name type="scientific">Karstenula rhodostoma CBS 690.94</name>
    <dbReference type="NCBI Taxonomy" id="1392251"/>
    <lineage>
        <taxon>Eukaryota</taxon>
        <taxon>Fungi</taxon>
        <taxon>Dikarya</taxon>
        <taxon>Ascomycota</taxon>
        <taxon>Pezizomycotina</taxon>
        <taxon>Dothideomycetes</taxon>
        <taxon>Pleosporomycetidae</taxon>
        <taxon>Pleosporales</taxon>
        <taxon>Massarineae</taxon>
        <taxon>Didymosphaeriaceae</taxon>
        <taxon>Karstenula</taxon>
    </lineage>
</organism>
<dbReference type="OrthoDB" id="3671334at2759"/>
<proteinExistence type="predicted"/>
<dbReference type="InterPro" id="IPR036770">
    <property type="entry name" value="Ankyrin_rpt-contain_sf"/>
</dbReference>
<name>A0A9P4PNU0_9PLEO</name>
<protein>
    <recommendedName>
        <fullName evidence="4">Ankyrin</fullName>
    </recommendedName>
</protein>
<dbReference type="SUPFAM" id="SSF48403">
    <property type="entry name" value="Ankyrin repeat"/>
    <property type="match status" value="1"/>
</dbReference>
<feature type="region of interest" description="Disordered" evidence="1">
    <location>
        <begin position="1"/>
        <end position="28"/>
    </location>
</feature>
<evidence type="ECO:0008006" key="4">
    <source>
        <dbReference type="Google" id="ProtNLM"/>
    </source>
</evidence>
<evidence type="ECO:0000256" key="1">
    <source>
        <dbReference type="SAM" id="MobiDB-lite"/>
    </source>
</evidence>
<dbReference type="Proteomes" id="UP000799764">
    <property type="component" value="Unassembled WGS sequence"/>
</dbReference>
<comment type="caution">
    <text evidence="2">The sequence shown here is derived from an EMBL/GenBank/DDBJ whole genome shotgun (WGS) entry which is preliminary data.</text>
</comment>
<dbReference type="EMBL" id="MU001498">
    <property type="protein sequence ID" value="KAF2446294.1"/>
    <property type="molecule type" value="Genomic_DNA"/>
</dbReference>
<feature type="compositionally biased region" description="Basic residues" evidence="1">
    <location>
        <begin position="11"/>
        <end position="20"/>
    </location>
</feature>
<reference evidence="2" key="1">
    <citation type="journal article" date="2020" name="Stud. Mycol.">
        <title>101 Dothideomycetes genomes: a test case for predicting lifestyles and emergence of pathogens.</title>
        <authorList>
            <person name="Haridas S."/>
            <person name="Albert R."/>
            <person name="Binder M."/>
            <person name="Bloem J."/>
            <person name="Labutti K."/>
            <person name="Salamov A."/>
            <person name="Andreopoulos B."/>
            <person name="Baker S."/>
            <person name="Barry K."/>
            <person name="Bills G."/>
            <person name="Bluhm B."/>
            <person name="Cannon C."/>
            <person name="Castanera R."/>
            <person name="Culley D."/>
            <person name="Daum C."/>
            <person name="Ezra D."/>
            <person name="Gonzalez J."/>
            <person name="Henrissat B."/>
            <person name="Kuo A."/>
            <person name="Liang C."/>
            <person name="Lipzen A."/>
            <person name="Lutzoni F."/>
            <person name="Magnuson J."/>
            <person name="Mondo S."/>
            <person name="Nolan M."/>
            <person name="Ohm R."/>
            <person name="Pangilinan J."/>
            <person name="Park H.-J."/>
            <person name="Ramirez L."/>
            <person name="Alfaro M."/>
            <person name="Sun H."/>
            <person name="Tritt A."/>
            <person name="Yoshinaga Y."/>
            <person name="Zwiers L.-H."/>
            <person name="Turgeon B."/>
            <person name="Goodwin S."/>
            <person name="Spatafora J."/>
            <person name="Crous P."/>
            <person name="Grigoriev I."/>
        </authorList>
    </citation>
    <scope>NUCLEOTIDE SEQUENCE</scope>
    <source>
        <strain evidence="2">CBS 690.94</strain>
    </source>
</reference>